<evidence type="ECO:0000313" key="4">
    <source>
        <dbReference type="EMBL" id="QIL02429.1"/>
    </source>
</evidence>
<keyword evidence="2 4" id="KW-0808">Transferase</keyword>
<proteinExistence type="predicted"/>
<organism evidence="4 5">
    <name type="scientific">Sphingomonas sinipercae</name>
    <dbReference type="NCBI Taxonomy" id="2714944"/>
    <lineage>
        <taxon>Bacteria</taxon>
        <taxon>Pseudomonadati</taxon>
        <taxon>Pseudomonadota</taxon>
        <taxon>Alphaproteobacteria</taxon>
        <taxon>Sphingomonadales</taxon>
        <taxon>Sphingomonadaceae</taxon>
        <taxon>Sphingomonas</taxon>
    </lineage>
</organism>
<evidence type="ECO:0000256" key="1">
    <source>
        <dbReference type="ARBA" id="ARBA00022676"/>
    </source>
</evidence>
<dbReference type="Proteomes" id="UP000502502">
    <property type="component" value="Chromosome"/>
</dbReference>
<keyword evidence="5" id="KW-1185">Reference proteome</keyword>
<dbReference type="EMBL" id="CP049871">
    <property type="protein sequence ID" value="QIL02429.1"/>
    <property type="molecule type" value="Genomic_DNA"/>
</dbReference>
<gene>
    <name evidence="4" type="ORF">G7078_06245</name>
</gene>
<feature type="domain" description="Glycosyl transferase family 1" evidence="3">
    <location>
        <begin position="4"/>
        <end position="165"/>
    </location>
</feature>
<dbReference type="SUPFAM" id="SSF53756">
    <property type="entry name" value="UDP-Glycosyltransferase/glycogen phosphorylase"/>
    <property type="match status" value="1"/>
</dbReference>
<sequence length="199" mass="21046">MTANERRAFGIEGATKLLLTIARLEPVKMVDHAIRAFAIVHRDHPDALLLLAGDGSDRARLEALALDLGVASNVRFLGLVPQELLSRLEPGCLVLSPLTGMALAETSMAGCPAVAYNYDSAMADLVITGETGVLLSPGDWGAMGREASKLLSDPAKMRSLSTAMRARAEAVCDEQAAYAHEAATYDRLIAANSKRVASA</sequence>
<dbReference type="AlphaFoldDB" id="A0A6G7ZND3"/>
<dbReference type="CDD" id="cd03801">
    <property type="entry name" value="GT4_PimA-like"/>
    <property type="match status" value="1"/>
</dbReference>
<accession>A0A6G7ZND3</accession>
<protein>
    <submittedName>
        <fullName evidence="4">Glycosyltransferase</fullName>
    </submittedName>
</protein>
<dbReference type="InterPro" id="IPR001296">
    <property type="entry name" value="Glyco_trans_1"/>
</dbReference>
<dbReference type="PANTHER" id="PTHR12526">
    <property type="entry name" value="GLYCOSYLTRANSFERASE"/>
    <property type="match status" value="1"/>
</dbReference>
<keyword evidence="1" id="KW-0328">Glycosyltransferase</keyword>
<dbReference type="KEGG" id="ssin:G7078_06245"/>
<dbReference type="Pfam" id="PF00534">
    <property type="entry name" value="Glycos_transf_1"/>
    <property type="match status" value="1"/>
</dbReference>
<evidence type="ECO:0000256" key="2">
    <source>
        <dbReference type="ARBA" id="ARBA00022679"/>
    </source>
</evidence>
<dbReference type="RefSeq" id="WP_166094120.1">
    <property type="nucleotide sequence ID" value="NZ_CP049871.1"/>
</dbReference>
<name>A0A6G7ZND3_9SPHN</name>
<dbReference type="GO" id="GO:0016757">
    <property type="term" value="F:glycosyltransferase activity"/>
    <property type="evidence" value="ECO:0007669"/>
    <property type="project" value="UniProtKB-KW"/>
</dbReference>
<dbReference type="Gene3D" id="3.40.50.2000">
    <property type="entry name" value="Glycogen Phosphorylase B"/>
    <property type="match status" value="1"/>
</dbReference>
<evidence type="ECO:0000313" key="5">
    <source>
        <dbReference type="Proteomes" id="UP000502502"/>
    </source>
</evidence>
<dbReference type="PANTHER" id="PTHR12526:SF510">
    <property type="entry name" value="D-INOSITOL 3-PHOSPHATE GLYCOSYLTRANSFERASE"/>
    <property type="match status" value="1"/>
</dbReference>
<evidence type="ECO:0000259" key="3">
    <source>
        <dbReference type="Pfam" id="PF00534"/>
    </source>
</evidence>
<reference evidence="4 5" key="1">
    <citation type="submission" date="2020-03" db="EMBL/GenBank/DDBJ databases">
        <title>Sphingomonas sp. nov., isolated from fish.</title>
        <authorList>
            <person name="Hyun D.-W."/>
            <person name="Bae J.-W."/>
        </authorList>
    </citation>
    <scope>NUCLEOTIDE SEQUENCE [LARGE SCALE GENOMIC DNA]</scope>
    <source>
        <strain evidence="4 5">HDW15C</strain>
    </source>
</reference>